<dbReference type="AlphaFoldDB" id="A0A161WMZ0"/>
<sequence>MSRNEKRKASESPAGLSKKAKISILAQEFPNTEARAEFIAAKFSKLLGDDVVFPKILEKKRVNLKHEILNCTYDISEYWFNWAVDYRAWDETMALVQAGKKEKFPWQSVPSSEPKDPSDRALWLPKFKETQSMLASLTSRERLENGLVLMKEEPPFKRTYPGMTSIELRQTIWDDVFPGKPCVKNRPFEFAVPTHVKFVDHVAADIHKRDKQLPPGIRMVVVDAECPEGTRVNCLIFGYKNGTVDNPWNRLLLAAVYKTAVQWAREAFMTRRSIPLSQALASFKVSSFVNGDVKLSDEMEQLSLDKSLVAECDAQLALGPYRNEKAHAEFRVSVWLEKEKMLPAEERCKMLRDWCNQTHVNLEGLTPADQRMACRRAWEAKIQEWTETKPPLYLSWTEEKKFAAEVAK</sequence>
<keyword evidence="2" id="KW-1185">Reference proteome</keyword>
<accession>A0A161WMZ0</accession>
<proteinExistence type="predicted"/>
<evidence type="ECO:0000313" key="2">
    <source>
        <dbReference type="Proteomes" id="UP000076552"/>
    </source>
</evidence>
<organism evidence="1 2">
    <name type="scientific">Colletotrichum tofieldiae</name>
    <dbReference type="NCBI Taxonomy" id="708197"/>
    <lineage>
        <taxon>Eukaryota</taxon>
        <taxon>Fungi</taxon>
        <taxon>Dikarya</taxon>
        <taxon>Ascomycota</taxon>
        <taxon>Pezizomycotina</taxon>
        <taxon>Sordariomycetes</taxon>
        <taxon>Hypocreomycetidae</taxon>
        <taxon>Glomerellales</taxon>
        <taxon>Glomerellaceae</taxon>
        <taxon>Colletotrichum</taxon>
        <taxon>Colletotrichum spaethianum species complex</taxon>
    </lineage>
</organism>
<name>A0A161WMZ0_9PEZI</name>
<comment type="caution">
    <text evidence="1">The sequence shown here is derived from an EMBL/GenBank/DDBJ whole genome shotgun (WGS) entry which is preliminary data.</text>
</comment>
<protein>
    <submittedName>
        <fullName evidence="1">Aig2-like family protein</fullName>
    </submittedName>
</protein>
<evidence type="ECO:0000313" key="1">
    <source>
        <dbReference type="EMBL" id="KZL72486.1"/>
    </source>
</evidence>
<reference evidence="1 2" key="1">
    <citation type="submission" date="2015-06" db="EMBL/GenBank/DDBJ databases">
        <title>Survival trade-offs in plant roots during colonization by closely related pathogenic and mutualistic fungi.</title>
        <authorList>
            <person name="Hacquard S."/>
            <person name="Kracher B."/>
            <person name="Hiruma K."/>
            <person name="Weinman A."/>
            <person name="Muench P."/>
            <person name="Garrido Oter R."/>
            <person name="Ver Loren van Themaat E."/>
            <person name="Dallerey J.-F."/>
            <person name="Damm U."/>
            <person name="Henrissat B."/>
            <person name="Lespinet O."/>
            <person name="Thon M."/>
            <person name="Kemen E."/>
            <person name="McHardy A.C."/>
            <person name="Schulze-Lefert P."/>
            <person name="O'Connell R.J."/>
        </authorList>
    </citation>
    <scope>NUCLEOTIDE SEQUENCE [LARGE SCALE GENOMIC DNA]</scope>
    <source>
        <strain evidence="1 2">0861</strain>
    </source>
</reference>
<gene>
    <name evidence="1" type="ORF">CT0861_01336</name>
</gene>
<dbReference type="Proteomes" id="UP000076552">
    <property type="component" value="Unassembled WGS sequence"/>
</dbReference>
<dbReference type="EMBL" id="LFIV01000057">
    <property type="protein sequence ID" value="KZL72486.1"/>
    <property type="molecule type" value="Genomic_DNA"/>
</dbReference>